<dbReference type="Proteomes" id="UP000289857">
    <property type="component" value="Unassembled WGS sequence"/>
</dbReference>
<dbReference type="RefSeq" id="WP_129460943.1">
    <property type="nucleotide sequence ID" value="NZ_SBKN01000002.1"/>
</dbReference>
<gene>
    <name evidence="1" type="ORF">EQG61_05720</name>
</gene>
<reference evidence="2" key="1">
    <citation type="submission" date="2019-01" db="EMBL/GenBank/DDBJ databases">
        <title>Cytophagaceae bacterium strain CAR-16.</title>
        <authorList>
            <person name="Chen W.-M."/>
        </authorList>
    </citation>
    <scope>NUCLEOTIDE SEQUENCE [LARGE SCALE GENOMIC DNA]</scope>
    <source>
        <strain evidence="2">WWJ-16</strain>
    </source>
</reference>
<proteinExistence type="predicted"/>
<keyword evidence="2" id="KW-1185">Reference proteome</keyword>
<organism evidence="1 2">
    <name type="scientific">Flavobacterium stagni</name>
    <dbReference type="NCBI Taxonomy" id="2506421"/>
    <lineage>
        <taxon>Bacteria</taxon>
        <taxon>Pseudomonadati</taxon>
        <taxon>Bacteroidota</taxon>
        <taxon>Flavobacteriia</taxon>
        <taxon>Flavobacteriales</taxon>
        <taxon>Flavobacteriaceae</taxon>
        <taxon>Flavobacterium</taxon>
    </lineage>
</organism>
<evidence type="ECO:0000313" key="1">
    <source>
        <dbReference type="EMBL" id="RXR23464.1"/>
    </source>
</evidence>
<accession>A0A4V1N2U7</accession>
<sequence>MRKLDSLVQDSTFFVTPFSEENSYFFSKSKNQNPGNSFTKVIYYSNKEKNFTKSLLYKSVDSEITLLMEEDNYKKNVDSFRNAVLSLTHYFKSQETFARIDSLPTQQLKNRNKKALDKIYQESKKSNGSLCGTGLQEIKTKDFPKKLHTITNEEFKKLIPSYTQLPKMK</sequence>
<evidence type="ECO:0000313" key="2">
    <source>
        <dbReference type="Proteomes" id="UP000289857"/>
    </source>
</evidence>
<dbReference type="EMBL" id="SBKN01000002">
    <property type="protein sequence ID" value="RXR23464.1"/>
    <property type="molecule type" value="Genomic_DNA"/>
</dbReference>
<name>A0A4V1N2U7_9FLAO</name>
<dbReference type="AlphaFoldDB" id="A0A4V1N2U7"/>
<protein>
    <submittedName>
        <fullName evidence="1">Uncharacterized protein</fullName>
    </submittedName>
</protein>
<comment type="caution">
    <text evidence="1">The sequence shown here is derived from an EMBL/GenBank/DDBJ whole genome shotgun (WGS) entry which is preliminary data.</text>
</comment>